<keyword evidence="1" id="KW-0614">Plasmid</keyword>
<sequence length="378" mass="41929">MDLRFGVKIYDNDWFLRHRLSAEQTADLLAEWGATYVIAQSKFLPMPNSAVTSSVAAEDRLAYEALDDVAFRKLLADRGIAYFACLNICFDPDFSDANPGLLGTDQWGGKGTQQDWYVGMPPDREENLAHKIGLLEKGVAALQPDAVHLGFIRWPGFWETWLDGDERRVKPEYCFSAQTVERFNRETGRDVPATEPAAAAAVLMGAERDAWTRWKCERTGNAIARIRKALEPVKSGLQYSINTLPFFRSDFGNAVEEVFGQNMSMLASVVDVFEVMAYHQILAKPATWPAAVATDIIQRSGQKAICTLQGQALYLDGMHAGRGRSTDISADEFGRALDALAASPVEGVCVFTFSDLLDLRQTEKGGRVIEALKGFRRD</sequence>
<gene>
    <name evidence="1" type="ORF">CG010_026460</name>
</gene>
<dbReference type="EMBL" id="CP042276">
    <property type="protein sequence ID" value="QDY97691.1"/>
    <property type="molecule type" value="Genomic_DNA"/>
</dbReference>
<name>A0AAP9E9W5_AGRTU</name>
<organism evidence="1 2">
    <name type="scientific">Agrobacterium tumefaciens</name>
    <dbReference type="NCBI Taxonomy" id="358"/>
    <lineage>
        <taxon>Bacteria</taxon>
        <taxon>Pseudomonadati</taxon>
        <taxon>Pseudomonadota</taxon>
        <taxon>Alphaproteobacteria</taxon>
        <taxon>Hyphomicrobiales</taxon>
        <taxon>Rhizobiaceae</taxon>
        <taxon>Rhizobium/Agrobacterium group</taxon>
        <taxon>Agrobacterium</taxon>
        <taxon>Agrobacterium tumefaciens complex</taxon>
    </lineage>
</organism>
<geneLocation type="plasmid" evidence="2">
    <name>pat</name>
</geneLocation>
<evidence type="ECO:0008006" key="3">
    <source>
        <dbReference type="Google" id="ProtNLM"/>
    </source>
</evidence>
<dbReference type="Gene3D" id="3.20.20.80">
    <property type="entry name" value="Glycosidases"/>
    <property type="match status" value="1"/>
</dbReference>
<accession>A0AAP9E9W5</accession>
<reference evidence="1 2" key="1">
    <citation type="journal article" date="2017" name="Genome Announc.">
        <title>Draft Genome Sequence of Agrobacterium tumefaciens Biovar 1 Strain 186, Isolated from Walnut.</title>
        <authorList>
            <person name="Poret-Peterson A.T."/>
            <person name="Bhatnagar S."/>
            <person name="McClean A.E."/>
            <person name="Kluepfel D.A."/>
        </authorList>
    </citation>
    <scope>NUCLEOTIDE SEQUENCE [LARGE SCALE GENOMIC DNA]</scope>
    <source>
        <strain evidence="1 2">186</strain>
    </source>
</reference>
<evidence type="ECO:0000313" key="1">
    <source>
        <dbReference type="EMBL" id="QDY97691.1"/>
    </source>
</evidence>
<protein>
    <recommendedName>
        <fullName evidence="3">Glycosyl hydrolase-like 10 domain-containing protein</fullName>
    </recommendedName>
</protein>
<dbReference type="AlphaFoldDB" id="A0AAP9E9W5"/>
<dbReference type="RefSeq" id="WP_099086461.1">
    <property type="nucleotide sequence ID" value="NZ_CP042276.1"/>
</dbReference>
<dbReference type="Proteomes" id="UP000222296">
    <property type="component" value="Plasmid pAt"/>
</dbReference>
<proteinExistence type="predicted"/>
<evidence type="ECO:0000313" key="2">
    <source>
        <dbReference type="Proteomes" id="UP000222296"/>
    </source>
</evidence>